<name>A0A1X2GYB8_9FUNG</name>
<organism evidence="7 8">
    <name type="scientific">Hesseltinella vesiculosa</name>
    <dbReference type="NCBI Taxonomy" id="101127"/>
    <lineage>
        <taxon>Eukaryota</taxon>
        <taxon>Fungi</taxon>
        <taxon>Fungi incertae sedis</taxon>
        <taxon>Mucoromycota</taxon>
        <taxon>Mucoromycotina</taxon>
        <taxon>Mucoromycetes</taxon>
        <taxon>Mucorales</taxon>
        <taxon>Cunninghamellaceae</taxon>
        <taxon>Hesseltinella</taxon>
    </lineage>
</organism>
<dbReference type="InterPro" id="IPR008334">
    <property type="entry name" value="5'-Nucleotdase_C"/>
</dbReference>
<dbReference type="AlphaFoldDB" id="A0A1X2GYB8"/>
<keyword evidence="3" id="KW-0378">Hydrolase</keyword>
<evidence type="ECO:0000256" key="4">
    <source>
        <dbReference type="SAM" id="MobiDB-lite"/>
    </source>
</evidence>
<dbReference type="GO" id="GO:0016787">
    <property type="term" value="F:hydrolase activity"/>
    <property type="evidence" value="ECO:0007669"/>
    <property type="project" value="UniProtKB-KW"/>
</dbReference>
<comment type="caution">
    <text evidence="7">The sequence shown here is derived from an EMBL/GenBank/DDBJ whole genome shotgun (WGS) entry which is preliminary data.</text>
</comment>
<feature type="compositionally biased region" description="Pro residues" evidence="4">
    <location>
        <begin position="555"/>
        <end position="570"/>
    </location>
</feature>
<dbReference type="Gene3D" id="3.90.780.10">
    <property type="entry name" value="5'-Nucleotidase, C-terminal domain"/>
    <property type="match status" value="1"/>
</dbReference>
<dbReference type="Pfam" id="PF00149">
    <property type="entry name" value="Metallophos"/>
    <property type="match status" value="1"/>
</dbReference>
<dbReference type="GO" id="GO:0009166">
    <property type="term" value="P:nucleotide catabolic process"/>
    <property type="evidence" value="ECO:0007669"/>
    <property type="project" value="InterPro"/>
</dbReference>
<evidence type="ECO:0000256" key="2">
    <source>
        <dbReference type="ARBA" id="ARBA00022729"/>
    </source>
</evidence>
<dbReference type="SUPFAM" id="SSF56300">
    <property type="entry name" value="Metallo-dependent phosphatases"/>
    <property type="match status" value="1"/>
</dbReference>
<dbReference type="InterPro" id="IPR004843">
    <property type="entry name" value="Calcineurin-like_PHP"/>
</dbReference>
<evidence type="ECO:0000256" key="3">
    <source>
        <dbReference type="RuleBase" id="RU362119"/>
    </source>
</evidence>
<dbReference type="InterPro" id="IPR036907">
    <property type="entry name" value="5'-Nucleotdase_C_sf"/>
</dbReference>
<proteinExistence type="inferred from homology"/>
<evidence type="ECO:0000313" key="7">
    <source>
        <dbReference type="EMBL" id="ORX63077.1"/>
    </source>
</evidence>
<dbReference type="PANTHER" id="PTHR11575">
    <property type="entry name" value="5'-NUCLEOTIDASE-RELATED"/>
    <property type="match status" value="1"/>
</dbReference>
<dbReference type="Pfam" id="PF02872">
    <property type="entry name" value="5_nucleotid_C"/>
    <property type="match status" value="1"/>
</dbReference>
<dbReference type="Gene3D" id="3.60.21.10">
    <property type="match status" value="1"/>
</dbReference>
<accession>A0A1X2GYB8</accession>
<dbReference type="InterPro" id="IPR029052">
    <property type="entry name" value="Metallo-depent_PP-like"/>
</dbReference>
<dbReference type="GO" id="GO:0000166">
    <property type="term" value="F:nucleotide binding"/>
    <property type="evidence" value="ECO:0007669"/>
    <property type="project" value="UniProtKB-KW"/>
</dbReference>
<dbReference type="InterPro" id="IPR006179">
    <property type="entry name" value="5_nucleotidase/apyrase"/>
</dbReference>
<evidence type="ECO:0000259" key="6">
    <source>
        <dbReference type="Pfam" id="PF02872"/>
    </source>
</evidence>
<dbReference type="PRINTS" id="PR01607">
    <property type="entry name" value="APYRASEFAMLY"/>
</dbReference>
<protein>
    <submittedName>
        <fullName evidence="7">Metallo-dependent phosphatase</fullName>
    </submittedName>
</protein>
<dbReference type="Proteomes" id="UP000242146">
    <property type="component" value="Unassembled WGS sequence"/>
</dbReference>
<dbReference type="STRING" id="101127.A0A1X2GYB8"/>
<dbReference type="OrthoDB" id="10252235at2759"/>
<dbReference type="PANTHER" id="PTHR11575:SF48">
    <property type="entry name" value="5'-NUCLEOTIDASE"/>
    <property type="match status" value="1"/>
</dbReference>
<feature type="region of interest" description="Disordered" evidence="4">
    <location>
        <begin position="650"/>
        <end position="689"/>
    </location>
</feature>
<gene>
    <name evidence="7" type="ORF">DM01DRAFT_1379622</name>
</gene>
<feature type="region of interest" description="Disordered" evidence="4">
    <location>
        <begin position="551"/>
        <end position="580"/>
    </location>
</feature>
<dbReference type="EMBL" id="MCGT01000001">
    <property type="protein sequence ID" value="ORX63077.1"/>
    <property type="molecule type" value="Genomic_DNA"/>
</dbReference>
<evidence type="ECO:0000256" key="1">
    <source>
        <dbReference type="ARBA" id="ARBA00006654"/>
    </source>
</evidence>
<evidence type="ECO:0000259" key="5">
    <source>
        <dbReference type="Pfam" id="PF00149"/>
    </source>
</evidence>
<keyword evidence="2" id="KW-0732">Signal</keyword>
<reference evidence="7 8" key="1">
    <citation type="submission" date="2016-07" db="EMBL/GenBank/DDBJ databases">
        <title>Pervasive Adenine N6-methylation of Active Genes in Fungi.</title>
        <authorList>
            <consortium name="DOE Joint Genome Institute"/>
            <person name="Mondo S.J."/>
            <person name="Dannebaum R.O."/>
            <person name="Kuo R.C."/>
            <person name="Labutti K."/>
            <person name="Haridas S."/>
            <person name="Kuo A."/>
            <person name="Salamov A."/>
            <person name="Ahrendt S.R."/>
            <person name="Lipzen A."/>
            <person name="Sullivan W."/>
            <person name="Andreopoulos W.B."/>
            <person name="Clum A."/>
            <person name="Lindquist E."/>
            <person name="Daum C."/>
            <person name="Ramamoorthy G.K."/>
            <person name="Gryganskyi A."/>
            <person name="Culley D."/>
            <person name="Magnuson J.K."/>
            <person name="James T.Y."/>
            <person name="O'Malley M.A."/>
            <person name="Stajich J.E."/>
            <person name="Spatafora J.W."/>
            <person name="Visel A."/>
            <person name="Grigoriev I.V."/>
        </authorList>
    </citation>
    <scope>NUCLEOTIDE SEQUENCE [LARGE SCALE GENOMIC DNA]</scope>
    <source>
        <strain evidence="7 8">NRRL 3301</strain>
    </source>
</reference>
<keyword evidence="3" id="KW-0547">Nucleotide-binding</keyword>
<feature type="domain" description="5'-Nucleotidase C-terminal" evidence="6">
    <location>
        <begin position="319"/>
        <end position="509"/>
    </location>
</feature>
<feature type="domain" description="Calcineurin-like phosphoesterase" evidence="5">
    <location>
        <begin position="9"/>
        <end position="215"/>
    </location>
</feature>
<comment type="similarity">
    <text evidence="1 3">Belongs to the 5'-nucleotidase family.</text>
</comment>
<sequence>MTVTESLDILHFNDVYHVSPGKEEPVGGASRFATVLKQCRASLPNPLLLFSGDAFNPSLEGSVTRGSHITKVLNEYHIDVACVGNHDFDFGLPQLRKLMNNTNFPWLFSNVMYQDGRSPVPLKRWHVLEHGKLRIGVIGLVEEEWILTIPSFPPDLIYHDFVTVAKELTAMLRDPHGPYKVDLVIALTHMRVPNDVKLAQECIDHIDLVLGGHDHFFYVSKAIDIVGDHWTREHNLEDVGFDPERDNDLPVKVMKSGTDFRELGHLHLEIGTNQQGRKCIQKITAERLVVDASVELDADMEKLVQEVTKLVSSKTKRPIGYTTVPLEGRSTKVRTGETNFGNLTADLMLASYASLSTPAELALCCGGTIRNDSVFDVGPLTLGDVMMAFPFQDPVVVVRLTGQQIWDALENAFSQYPKQEGRFPQVAGLRVEWSSTAPPGQRVKRVLCLPRRLAEEHLARSPTSIIPDESELLARYQPENMVPLDLQREYVVVTRNYMTQGYDGYDALVTPKEKFIVDDENGVLITTIYRKFFLGLKYINAFREHFIKQHQPDEPSLPFPTPTPTPPPTGQPEQDKARKEHVDALVASIARHWRKEALKFHGGTEHHQHDNPVDKKPCACKDGQTYISHQVEVRAKWHCLNDTIMDALDSSGLGHPACLRSEEEEDRRPTPPLSLYEWPSKQESQPDTDYTDAMHESWIKRWASIGPVVQGRLVQLD</sequence>
<dbReference type="SUPFAM" id="SSF55816">
    <property type="entry name" value="5'-nucleotidase (syn. UDP-sugar hydrolase), C-terminal domain"/>
    <property type="match status" value="1"/>
</dbReference>
<evidence type="ECO:0000313" key="8">
    <source>
        <dbReference type="Proteomes" id="UP000242146"/>
    </source>
</evidence>
<keyword evidence="8" id="KW-1185">Reference proteome</keyword>